<evidence type="ECO:0000313" key="2">
    <source>
        <dbReference type="Proteomes" id="UP000240621"/>
    </source>
</evidence>
<reference evidence="1 2" key="1">
    <citation type="submission" date="2018-03" db="EMBL/GenBank/DDBJ databases">
        <title>Genomic Encyclopedia of Archaeal and Bacterial Type Strains, Phase II (KMG-II): from individual species to whole genera.</title>
        <authorList>
            <person name="Goeker M."/>
        </authorList>
    </citation>
    <scope>NUCLEOTIDE SEQUENCE [LARGE SCALE GENOMIC DNA]</scope>
    <source>
        <strain evidence="1 2">DSM 27267</strain>
    </source>
</reference>
<dbReference type="OrthoDB" id="9933735at2"/>
<evidence type="ECO:0000313" key="1">
    <source>
        <dbReference type="EMBL" id="PSK82311.1"/>
    </source>
</evidence>
<name>A0A2P8CBH1_9BACT</name>
<dbReference type="EMBL" id="PYGC01000006">
    <property type="protein sequence ID" value="PSK82311.1"/>
    <property type="molecule type" value="Genomic_DNA"/>
</dbReference>
<accession>A0A2P8CBH1</accession>
<gene>
    <name evidence="1" type="ORF">CLV93_10655</name>
</gene>
<sequence>MRRNRFNLLLLVAFHLAAFTQPLLVPSIHWYVHHHKAIHTSGDSSVLSHEDTCPINQFHFVHYIGTDNEQAHVVLDGKPIVNTLLPEQRFAEFTHFFFLRAPPTLSLPHTA</sequence>
<protein>
    <submittedName>
        <fullName evidence="1">Uncharacterized protein</fullName>
    </submittedName>
</protein>
<dbReference type="RefSeq" id="WP_106542534.1">
    <property type="nucleotide sequence ID" value="NZ_BLAU01000001.1"/>
</dbReference>
<proteinExistence type="predicted"/>
<dbReference type="AlphaFoldDB" id="A0A2P8CBH1"/>
<dbReference type="Proteomes" id="UP000240621">
    <property type="component" value="Unassembled WGS sequence"/>
</dbReference>
<organism evidence="1 2">
    <name type="scientific">Prolixibacter denitrificans</name>
    <dbReference type="NCBI Taxonomy" id="1541063"/>
    <lineage>
        <taxon>Bacteria</taxon>
        <taxon>Pseudomonadati</taxon>
        <taxon>Bacteroidota</taxon>
        <taxon>Bacteroidia</taxon>
        <taxon>Marinilabiliales</taxon>
        <taxon>Prolixibacteraceae</taxon>
        <taxon>Prolixibacter</taxon>
    </lineage>
</organism>
<comment type="caution">
    <text evidence="1">The sequence shown here is derived from an EMBL/GenBank/DDBJ whole genome shotgun (WGS) entry which is preliminary data.</text>
</comment>